<name>A0A562I1D6_9GAMM</name>
<proteinExistence type="predicted"/>
<organism evidence="5 6">
    <name type="scientific">Azomonas agilis</name>
    <dbReference type="NCBI Taxonomy" id="116849"/>
    <lineage>
        <taxon>Bacteria</taxon>
        <taxon>Pseudomonadati</taxon>
        <taxon>Pseudomonadota</taxon>
        <taxon>Gammaproteobacteria</taxon>
        <taxon>Pseudomonadales</taxon>
        <taxon>Pseudomonadaceae</taxon>
        <taxon>Azomonas</taxon>
    </lineage>
</organism>
<dbReference type="OrthoDB" id="7030052at2"/>
<keyword evidence="1" id="KW-0472">Membrane</keyword>
<dbReference type="GO" id="GO:0016020">
    <property type="term" value="C:membrane"/>
    <property type="evidence" value="ECO:0007669"/>
    <property type="project" value="UniProtKB-UniRule"/>
</dbReference>
<dbReference type="Gene3D" id="3.30.1330.60">
    <property type="entry name" value="OmpA-like domain"/>
    <property type="match status" value="1"/>
</dbReference>
<comment type="caution">
    <text evidence="5">The sequence shown here is derived from an EMBL/GenBank/DDBJ whole genome shotgun (WGS) entry which is preliminary data.</text>
</comment>
<dbReference type="EMBL" id="VLKG01000009">
    <property type="protein sequence ID" value="TWH64485.1"/>
    <property type="molecule type" value="Genomic_DNA"/>
</dbReference>
<dbReference type="RefSeq" id="WP_144572148.1">
    <property type="nucleotide sequence ID" value="NZ_VLKG01000009.1"/>
</dbReference>
<dbReference type="Pfam" id="PF00691">
    <property type="entry name" value="OmpA"/>
    <property type="match status" value="1"/>
</dbReference>
<evidence type="ECO:0000259" key="4">
    <source>
        <dbReference type="PROSITE" id="PS51123"/>
    </source>
</evidence>
<dbReference type="PROSITE" id="PS51257">
    <property type="entry name" value="PROKAR_LIPOPROTEIN"/>
    <property type="match status" value="1"/>
</dbReference>
<dbReference type="InterPro" id="IPR036737">
    <property type="entry name" value="OmpA-like_sf"/>
</dbReference>
<dbReference type="PANTHER" id="PTHR30329">
    <property type="entry name" value="STATOR ELEMENT OF FLAGELLAR MOTOR COMPLEX"/>
    <property type="match status" value="1"/>
</dbReference>
<evidence type="ECO:0000313" key="5">
    <source>
        <dbReference type="EMBL" id="TWH64485.1"/>
    </source>
</evidence>
<accession>A0A562I1D6</accession>
<feature type="chain" id="PRO_5021763723" evidence="3">
    <location>
        <begin position="22"/>
        <end position="278"/>
    </location>
</feature>
<gene>
    <name evidence="5" type="ORF">LX59_02433</name>
</gene>
<dbReference type="PANTHER" id="PTHR30329:SF20">
    <property type="entry name" value="EXPORTED PROTEIN"/>
    <property type="match status" value="1"/>
</dbReference>
<dbReference type="CDD" id="cd07185">
    <property type="entry name" value="OmpA_C-like"/>
    <property type="match status" value="1"/>
</dbReference>
<sequence>MKLLKSAPLPLMLCFFLSACSSIEKPDTLDTGKPVAAQPSQQGAKVAPIAHVQVPKVDPEWMAHYEARLREELKGSRFEVQRHNDLLVVTAPADYSFNPDRPTMLVPAALGPITKIAKLVEADKKTGIMVFGHADNTGSEEVNHSLTQERARSFGAIFRLSGLRPDRLQVKGLGSSMPRAANASKESRSQNRRVEMVLTPKANLNFLMAQYEAAYPSMLAAANTQVPAVAPKAVAKTAKTAAVKTAKAPTKKAKATAQKTSGKSAAKATQVASVDTKK</sequence>
<protein>
    <submittedName>
        <fullName evidence="5">Outer membrane protein OmpA-like peptidoglycan-associated protein</fullName>
    </submittedName>
</protein>
<dbReference type="PROSITE" id="PS51123">
    <property type="entry name" value="OMPA_2"/>
    <property type="match status" value="1"/>
</dbReference>
<dbReference type="AlphaFoldDB" id="A0A562I1D6"/>
<keyword evidence="3" id="KW-0732">Signal</keyword>
<reference evidence="5 6" key="1">
    <citation type="submission" date="2019-07" db="EMBL/GenBank/DDBJ databases">
        <title>Genomic Encyclopedia of Type Strains, Phase I: the one thousand microbial genomes (KMG-I) project.</title>
        <authorList>
            <person name="Kyrpides N."/>
        </authorList>
    </citation>
    <scope>NUCLEOTIDE SEQUENCE [LARGE SCALE GENOMIC DNA]</scope>
    <source>
        <strain evidence="5 6">DSM 375</strain>
    </source>
</reference>
<dbReference type="SUPFAM" id="SSF103088">
    <property type="entry name" value="OmpA-like"/>
    <property type="match status" value="1"/>
</dbReference>
<dbReference type="Proteomes" id="UP000319627">
    <property type="component" value="Unassembled WGS sequence"/>
</dbReference>
<feature type="region of interest" description="Disordered" evidence="2">
    <location>
        <begin position="241"/>
        <end position="278"/>
    </location>
</feature>
<dbReference type="InterPro" id="IPR006665">
    <property type="entry name" value="OmpA-like"/>
</dbReference>
<feature type="domain" description="OmpA-like" evidence="4">
    <location>
        <begin position="84"/>
        <end position="202"/>
    </location>
</feature>
<feature type="signal peptide" evidence="3">
    <location>
        <begin position="1"/>
        <end position="21"/>
    </location>
</feature>
<dbReference type="InterPro" id="IPR050330">
    <property type="entry name" value="Bact_OuterMem_StrucFunc"/>
</dbReference>
<evidence type="ECO:0000313" key="6">
    <source>
        <dbReference type="Proteomes" id="UP000319627"/>
    </source>
</evidence>
<feature type="compositionally biased region" description="Low complexity" evidence="2">
    <location>
        <begin position="255"/>
        <end position="270"/>
    </location>
</feature>
<evidence type="ECO:0000256" key="3">
    <source>
        <dbReference type="SAM" id="SignalP"/>
    </source>
</evidence>
<evidence type="ECO:0000256" key="1">
    <source>
        <dbReference type="PROSITE-ProRule" id="PRU00473"/>
    </source>
</evidence>
<keyword evidence="6" id="KW-1185">Reference proteome</keyword>
<evidence type="ECO:0000256" key="2">
    <source>
        <dbReference type="SAM" id="MobiDB-lite"/>
    </source>
</evidence>